<evidence type="ECO:0000256" key="4">
    <source>
        <dbReference type="PROSITE-ProRule" id="PRU00284"/>
    </source>
</evidence>
<dbReference type="PANTHER" id="PTHR43531">
    <property type="entry name" value="PROTEIN ICFG"/>
    <property type="match status" value="1"/>
</dbReference>
<evidence type="ECO:0000259" key="8">
    <source>
        <dbReference type="PROSITE" id="PS50885"/>
    </source>
</evidence>
<dbReference type="Gene3D" id="3.30.450.20">
    <property type="entry name" value="PAS domain"/>
    <property type="match status" value="2"/>
</dbReference>
<evidence type="ECO:0000313" key="9">
    <source>
        <dbReference type="EMBL" id="GHF48883.1"/>
    </source>
</evidence>
<keyword evidence="6" id="KW-0812">Transmembrane</keyword>
<dbReference type="GO" id="GO:0006935">
    <property type="term" value="P:chemotaxis"/>
    <property type="evidence" value="ECO:0007669"/>
    <property type="project" value="UniProtKB-KW"/>
</dbReference>
<protein>
    <submittedName>
        <fullName evidence="9">Chemotaxis protein</fullName>
    </submittedName>
</protein>
<comment type="subcellular location">
    <subcellularLocation>
        <location evidence="1">Membrane</location>
    </subcellularLocation>
</comment>
<dbReference type="PANTHER" id="PTHR43531:SF11">
    <property type="entry name" value="METHYL-ACCEPTING CHEMOTAXIS PROTEIN 3"/>
    <property type="match status" value="1"/>
</dbReference>
<dbReference type="Pfam" id="PF00672">
    <property type="entry name" value="HAMP"/>
    <property type="match status" value="1"/>
</dbReference>
<feature type="domain" description="HAMP" evidence="8">
    <location>
        <begin position="195"/>
        <end position="248"/>
    </location>
</feature>
<sequence>MTPFNMRPKLNSIFLKIAAILVVTVGLVIGTVKYVESIYSERLAQQIVAEQALSNTVLVGDIIGGAVKFGKREQIGEILQGTAADSGGQLIGAVVLGADGTELSAFGSDVAGLSHLRDLAKGLLAGDEVAASGDGLTLAVPLRFGSGDALVGVLATGWTPERMLARAEESSRQALLWAGLVFLGAVALSLVVCGGFIVRPLRQFRDAIQALGDSRYDIRIPGLRRSDEIGEIGQSLSMLRDQLEVGQAIQREASFKGSAFMGCSAALMVVDETGTIRYLNTRMAALFSQHEEAFSKVLPGFDATGLVGQPVDACNIAGVQLGDLLRSGQGALGQRVLRLGEVHFSLSISEVSGEDGAALGHVLEWADVTSDLLGKATLGSIEANQLKAEFAPSGELIQANPAFAAALRASVDAVRGQTFASIVRSVGQGQTAAQLLELAGRGQGYAGQIALAATDGTTTLLDGSLTTIRDSEEKPMRILLLGRDVTVSEAELAAARSAREEAERSQGQVVQALQVGLARLSQGDLTTAIEEPFSGTYEQLRSDFNGALRTLASAMSGIARSAESIHNEARDISSTADGLSRRTETNSATLEETAAALDTLTTSVRAAASGADRADSAVSAAKTNAENSGQVVLETVSAMDQIADSSEKITSIIKVIDDIAFQTNLLALNAGVEAARAGDAGRGFAVVASEVRALAQRSSNAAREINDLIAKSATQVKTGVQLVGRTGQALRQIVESVSEISILVSEIAGSARQQSASLAEINTAVGQLDHSTQQNAARLEETTAASEGLRQNALSLVDAVAQFRISEQTTEAGGVVQTRQPEKAAAARRPPERALARTGGAAPAIEKAAAQWEDF</sequence>
<comment type="caution">
    <text evidence="9">The sequence shown here is derived from an EMBL/GenBank/DDBJ whole genome shotgun (WGS) entry which is preliminary data.</text>
</comment>
<dbReference type="SMART" id="SM00304">
    <property type="entry name" value="HAMP"/>
    <property type="match status" value="2"/>
</dbReference>
<dbReference type="AlphaFoldDB" id="A0A8J3GXM0"/>
<dbReference type="GO" id="GO:0007165">
    <property type="term" value="P:signal transduction"/>
    <property type="evidence" value="ECO:0007669"/>
    <property type="project" value="UniProtKB-KW"/>
</dbReference>
<dbReference type="Pfam" id="PF00015">
    <property type="entry name" value="MCPsignal"/>
    <property type="match status" value="1"/>
</dbReference>
<keyword evidence="6" id="KW-0472">Membrane</keyword>
<dbReference type="InterPro" id="IPR051310">
    <property type="entry name" value="MCP_chemotaxis"/>
</dbReference>
<dbReference type="InterPro" id="IPR035965">
    <property type="entry name" value="PAS-like_dom_sf"/>
</dbReference>
<evidence type="ECO:0000256" key="1">
    <source>
        <dbReference type="ARBA" id="ARBA00004370"/>
    </source>
</evidence>
<dbReference type="InterPro" id="IPR000014">
    <property type="entry name" value="PAS"/>
</dbReference>
<reference evidence="9" key="1">
    <citation type="journal article" date="2014" name="Int. J. Syst. Evol. Microbiol.">
        <title>Complete genome sequence of Corynebacterium casei LMG S-19264T (=DSM 44701T), isolated from a smear-ripened cheese.</title>
        <authorList>
            <consortium name="US DOE Joint Genome Institute (JGI-PGF)"/>
            <person name="Walter F."/>
            <person name="Albersmeier A."/>
            <person name="Kalinowski J."/>
            <person name="Ruckert C."/>
        </authorList>
    </citation>
    <scope>NUCLEOTIDE SEQUENCE</scope>
    <source>
        <strain evidence="9">KCTC 42650</strain>
    </source>
</reference>
<reference evidence="9" key="2">
    <citation type="submission" date="2020-09" db="EMBL/GenBank/DDBJ databases">
        <authorList>
            <person name="Sun Q."/>
            <person name="Kim S."/>
        </authorList>
    </citation>
    <scope>NUCLEOTIDE SEQUENCE</scope>
    <source>
        <strain evidence="9">KCTC 42650</strain>
    </source>
</reference>
<dbReference type="SUPFAM" id="SSF55785">
    <property type="entry name" value="PYP-like sensor domain (PAS domain)"/>
    <property type="match status" value="1"/>
</dbReference>
<feature type="domain" description="HAMP" evidence="8">
    <location>
        <begin position="504"/>
        <end position="556"/>
    </location>
</feature>
<dbReference type="InterPro" id="IPR003660">
    <property type="entry name" value="HAMP_dom"/>
</dbReference>
<evidence type="ECO:0000256" key="5">
    <source>
        <dbReference type="SAM" id="MobiDB-lite"/>
    </source>
</evidence>
<dbReference type="CDD" id="cd06225">
    <property type="entry name" value="HAMP"/>
    <property type="match status" value="1"/>
</dbReference>
<dbReference type="InterPro" id="IPR013656">
    <property type="entry name" value="PAS_4"/>
</dbReference>
<accession>A0A8J3GXM0</accession>
<dbReference type="Proteomes" id="UP000626220">
    <property type="component" value="Unassembled WGS sequence"/>
</dbReference>
<organism evidence="9 10">
    <name type="scientific">Seohaeicola zhoushanensis</name>
    <dbReference type="NCBI Taxonomy" id="1569283"/>
    <lineage>
        <taxon>Bacteria</taxon>
        <taxon>Pseudomonadati</taxon>
        <taxon>Pseudomonadota</taxon>
        <taxon>Alphaproteobacteria</taxon>
        <taxon>Rhodobacterales</taxon>
        <taxon>Roseobacteraceae</taxon>
        <taxon>Seohaeicola</taxon>
    </lineage>
</organism>
<feature type="domain" description="Methyl-accepting transducer" evidence="7">
    <location>
        <begin position="561"/>
        <end position="790"/>
    </location>
</feature>
<dbReference type="FunFam" id="1.10.287.950:FF:000001">
    <property type="entry name" value="Methyl-accepting chemotaxis sensory transducer"/>
    <property type="match status" value="1"/>
</dbReference>
<dbReference type="CDD" id="cd00130">
    <property type="entry name" value="PAS"/>
    <property type="match status" value="1"/>
</dbReference>
<dbReference type="GO" id="GO:0004888">
    <property type="term" value="F:transmembrane signaling receptor activity"/>
    <property type="evidence" value="ECO:0007669"/>
    <property type="project" value="InterPro"/>
</dbReference>
<feature type="region of interest" description="Disordered" evidence="5">
    <location>
        <begin position="566"/>
        <end position="587"/>
    </location>
</feature>
<gene>
    <name evidence="9" type="primary">mcpA</name>
    <name evidence="9" type="ORF">GCM10017056_20540</name>
</gene>
<keyword evidence="10" id="KW-1185">Reference proteome</keyword>
<dbReference type="Pfam" id="PF08448">
    <property type="entry name" value="PAS_4"/>
    <property type="match status" value="1"/>
</dbReference>
<dbReference type="EMBL" id="BNCJ01000004">
    <property type="protein sequence ID" value="GHF48883.1"/>
    <property type="molecule type" value="Genomic_DNA"/>
</dbReference>
<dbReference type="CDD" id="cd11386">
    <property type="entry name" value="MCP_signal"/>
    <property type="match status" value="1"/>
</dbReference>
<dbReference type="Gene3D" id="6.10.340.10">
    <property type="match status" value="1"/>
</dbReference>
<dbReference type="InterPro" id="IPR004090">
    <property type="entry name" value="Chemotax_Me-accpt_rcpt"/>
</dbReference>
<keyword evidence="6" id="KW-1133">Transmembrane helix</keyword>
<keyword evidence="2" id="KW-0145">Chemotaxis</keyword>
<dbReference type="RefSeq" id="WP_189679988.1">
    <property type="nucleotide sequence ID" value="NZ_BNCJ01000004.1"/>
</dbReference>
<proteinExistence type="inferred from homology"/>
<evidence type="ECO:0000256" key="2">
    <source>
        <dbReference type="ARBA" id="ARBA00022500"/>
    </source>
</evidence>
<keyword evidence="4" id="KW-0807">Transducer</keyword>
<dbReference type="PRINTS" id="PR00260">
    <property type="entry name" value="CHEMTRNSDUCR"/>
</dbReference>
<dbReference type="GO" id="GO:0016020">
    <property type="term" value="C:membrane"/>
    <property type="evidence" value="ECO:0007669"/>
    <property type="project" value="UniProtKB-SubCell"/>
</dbReference>
<evidence type="ECO:0000313" key="10">
    <source>
        <dbReference type="Proteomes" id="UP000626220"/>
    </source>
</evidence>
<feature type="region of interest" description="Disordered" evidence="5">
    <location>
        <begin position="812"/>
        <end position="842"/>
    </location>
</feature>
<dbReference type="InterPro" id="IPR004089">
    <property type="entry name" value="MCPsignal_dom"/>
</dbReference>
<dbReference type="Gene3D" id="1.10.287.950">
    <property type="entry name" value="Methyl-accepting chemotaxis protein"/>
    <property type="match status" value="1"/>
</dbReference>
<comment type="similarity">
    <text evidence="3">Belongs to the methyl-accepting chemotaxis (MCP) protein family.</text>
</comment>
<dbReference type="SUPFAM" id="SSF58104">
    <property type="entry name" value="Methyl-accepting chemotaxis protein (MCP) signaling domain"/>
    <property type="match status" value="1"/>
</dbReference>
<evidence type="ECO:0000256" key="6">
    <source>
        <dbReference type="SAM" id="Phobius"/>
    </source>
</evidence>
<evidence type="ECO:0000256" key="3">
    <source>
        <dbReference type="ARBA" id="ARBA00029447"/>
    </source>
</evidence>
<name>A0A8J3GXM0_9RHOB</name>
<feature type="transmembrane region" description="Helical" evidence="6">
    <location>
        <begin position="174"/>
        <end position="198"/>
    </location>
</feature>
<dbReference type="PROSITE" id="PS50111">
    <property type="entry name" value="CHEMOTAXIS_TRANSDUC_2"/>
    <property type="match status" value="1"/>
</dbReference>
<dbReference type="SUPFAM" id="SSF158472">
    <property type="entry name" value="HAMP domain-like"/>
    <property type="match status" value="1"/>
</dbReference>
<dbReference type="PROSITE" id="PS50885">
    <property type="entry name" value="HAMP"/>
    <property type="match status" value="2"/>
</dbReference>
<dbReference type="SMART" id="SM00283">
    <property type="entry name" value="MA"/>
    <property type="match status" value="1"/>
</dbReference>
<feature type="transmembrane region" description="Helical" evidence="6">
    <location>
        <begin position="13"/>
        <end position="35"/>
    </location>
</feature>
<evidence type="ECO:0000259" key="7">
    <source>
        <dbReference type="PROSITE" id="PS50111"/>
    </source>
</evidence>